<comment type="caution">
    <text evidence="2">The sequence shown here is derived from an EMBL/GenBank/DDBJ whole genome shotgun (WGS) entry which is preliminary data.</text>
</comment>
<dbReference type="eggNOG" id="COG2258">
    <property type="taxonomic scope" value="Bacteria"/>
</dbReference>
<gene>
    <name evidence="2" type="ORF">PPSIR1_04773</name>
</gene>
<dbReference type="EMBL" id="ABCS01000001">
    <property type="protein sequence ID" value="EDM81751.1"/>
    <property type="molecule type" value="Genomic_DNA"/>
</dbReference>
<proteinExistence type="predicted"/>
<dbReference type="InterPro" id="IPR005302">
    <property type="entry name" value="MoCF_Sase_C"/>
</dbReference>
<feature type="domain" description="MOSC" evidence="1">
    <location>
        <begin position="120"/>
        <end position="207"/>
    </location>
</feature>
<protein>
    <recommendedName>
        <fullName evidence="1">MOSC domain-containing protein</fullName>
    </recommendedName>
</protein>
<dbReference type="GO" id="GO:0030170">
    <property type="term" value="F:pyridoxal phosphate binding"/>
    <property type="evidence" value="ECO:0007669"/>
    <property type="project" value="InterPro"/>
</dbReference>
<reference evidence="2 3" key="1">
    <citation type="submission" date="2007-06" db="EMBL/GenBank/DDBJ databases">
        <authorList>
            <person name="Shimkets L."/>
            <person name="Ferriera S."/>
            <person name="Johnson J."/>
            <person name="Kravitz S."/>
            <person name="Beeson K."/>
            <person name="Sutton G."/>
            <person name="Rogers Y.-H."/>
            <person name="Friedman R."/>
            <person name="Frazier M."/>
            <person name="Venter J.C."/>
        </authorList>
    </citation>
    <scope>NUCLEOTIDE SEQUENCE [LARGE SCALE GENOMIC DNA]</scope>
    <source>
        <strain evidence="2 3">SIR-1</strain>
    </source>
</reference>
<dbReference type="GO" id="GO:0003824">
    <property type="term" value="F:catalytic activity"/>
    <property type="evidence" value="ECO:0007669"/>
    <property type="project" value="InterPro"/>
</dbReference>
<dbReference type="InterPro" id="IPR052353">
    <property type="entry name" value="Benzoxazolinone_Detox_Enz"/>
</dbReference>
<dbReference type="AlphaFoldDB" id="A6FWS7"/>
<dbReference type="InterPro" id="IPR011037">
    <property type="entry name" value="Pyrv_Knase-like_insert_dom_sf"/>
</dbReference>
<organism evidence="2 3">
    <name type="scientific">Plesiocystis pacifica SIR-1</name>
    <dbReference type="NCBI Taxonomy" id="391625"/>
    <lineage>
        <taxon>Bacteria</taxon>
        <taxon>Pseudomonadati</taxon>
        <taxon>Myxococcota</taxon>
        <taxon>Polyangia</taxon>
        <taxon>Nannocystales</taxon>
        <taxon>Nannocystaceae</taxon>
        <taxon>Plesiocystis</taxon>
    </lineage>
</organism>
<dbReference type="Proteomes" id="UP000005801">
    <property type="component" value="Unassembled WGS sequence"/>
</dbReference>
<dbReference type="PANTHER" id="PTHR30212:SF2">
    <property type="entry name" value="PROTEIN YIIM"/>
    <property type="match status" value="1"/>
</dbReference>
<dbReference type="Pfam" id="PF03473">
    <property type="entry name" value="MOSC"/>
    <property type="match status" value="1"/>
</dbReference>
<sequence>MDVSDLDPSKRELLESVPVDYPTERLRFSGPRGDARHHLDRETLVERLRALPRAPTELGTLDHIVARTPEHERVSLHTAHLGVTTGLEGDRWATEPKYGREYQLATTRTDFARTIANGQPHELHGDNLFVSLDLSKANLPVGSAVRMGEVLLEVTPKPHNGCKKWVQRFGLAAMRLNLDPAFAEQHLRGIYFCVVEEGTVRVGDPVRVVRRGPEP</sequence>
<accession>A6FWS7</accession>
<evidence type="ECO:0000313" key="2">
    <source>
        <dbReference type="EMBL" id="EDM81751.1"/>
    </source>
</evidence>
<dbReference type="Gene3D" id="2.40.33.20">
    <property type="entry name" value="PK beta-barrel domain-like"/>
    <property type="match status" value="1"/>
</dbReference>
<name>A6FWS7_9BACT</name>
<keyword evidence="3" id="KW-1185">Reference proteome</keyword>
<dbReference type="PANTHER" id="PTHR30212">
    <property type="entry name" value="PROTEIN YIIM"/>
    <property type="match status" value="1"/>
</dbReference>
<dbReference type="GO" id="GO:0030151">
    <property type="term" value="F:molybdenum ion binding"/>
    <property type="evidence" value="ECO:0007669"/>
    <property type="project" value="InterPro"/>
</dbReference>
<evidence type="ECO:0000259" key="1">
    <source>
        <dbReference type="Pfam" id="PF03473"/>
    </source>
</evidence>
<dbReference type="STRING" id="391625.PPSIR1_04773"/>
<evidence type="ECO:0000313" key="3">
    <source>
        <dbReference type="Proteomes" id="UP000005801"/>
    </source>
</evidence>
<dbReference type="SUPFAM" id="SSF50800">
    <property type="entry name" value="PK beta-barrel domain-like"/>
    <property type="match status" value="1"/>
</dbReference>